<dbReference type="AlphaFoldDB" id="A0A8H3E3K0"/>
<sequence length="149" mass="16387">SRGEAIQFYSFCVCIDSLKHEFLSSLARNPSNVTERRTSFGALTSIPSSSSSSISGNSWPTRSVTDLFNHTFHIFLHSVECMAIVRFGMLTCTRKGAAVAAVSIDCVFPTAIAFSCDFVPRRRLAWRAPTACPASIPFKLPVNISAIWY</sequence>
<feature type="non-terminal residue" evidence="1">
    <location>
        <position position="1"/>
    </location>
</feature>
<evidence type="ECO:0000313" key="2">
    <source>
        <dbReference type="Proteomes" id="UP000663827"/>
    </source>
</evidence>
<name>A0A8H3E3K0_9AGAM</name>
<organism evidence="1 2">
    <name type="scientific">Rhizoctonia solani</name>
    <dbReference type="NCBI Taxonomy" id="456999"/>
    <lineage>
        <taxon>Eukaryota</taxon>
        <taxon>Fungi</taxon>
        <taxon>Dikarya</taxon>
        <taxon>Basidiomycota</taxon>
        <taxon>Agaricomycotina</taxon>
        <taxon>Agaricomycetes</taxon>
        <taxon>Cantharellales</taxon>
        <taxon>Ceratobasidiaceae</taxon>
        <taxon>Rhizoctonia</taxon>
    </lineage>
</organism>
<comment type="caution">
    <text evidence="1">The sequence shown here is derived from an EMBL/GenBank/DDBJ whole genome shotgun (WGS) entry which is preliminary data.</text>
</comment>
<protein>
    <submittedName>
        <fullName evidence="1">Uncharacterized protein</fullName>
    </submittedName>
</protein>
<evidence type="ECO:0000313" key="1">
    <source>
        <dbReference type="EMBL" id="CAE7131396.1"/>
    </source>
</evidence>
<proteinExistence type="predicted"/>
<accession>A0A8H3E3K0</accession>
<reference evidence="1" key="1">
    <citation type="submission" date="2021-01" db="EMBL/GenBank/DDBJ databases">
        <authorList>
            <person name="Kaushik A."/>
        </authorList>
    </citation>
    <scope>NUCLEOTIDE SEQUENCE</scope>
    <source>
        <strain evidence="1">AG5</strain>
    </source>
</reference>
<dbReference type="EMBL" id="CAJNJQ010001296">
    <property type="protein sequence ID" value="CAE7131396.1"/>
    <property type="molecule type" value="Genomic_DNA"/>
</dbReference>
<gene>
    <name evidence="1" type="ORF">RDB_LOCUS64529</name>
</gene>
<dbReference type="Proteomes" id="UP000663827">
    <property type="component" value="Unassembled WGS sequence"/>
</dbReference>